<feature type="compositionally biased region" description="Basic residues" evidence="1">
    <location>
        <begin position="43"/>
        <end position="54"/>
    </location>
</feature>
<reference evidence="2 3" key="1">
    <citation type="submission" date="2019-12" db="EMBL/GenBank/DDBJ databases">
        <title>Rhizobium genotypes associated with high levels of biological nitrogen fixation by grain legumes in a temperate-maritime cropping system.</title>
        <authorList>
            <person name="Maluk M."/>
            <person name="Francesc Ferrando Molina F."/>
            <person name="Lopez Del Egido L."/>
            <person name="Lafos M."/>
            <person name="Langarica-Fuentes A."/>
            <person name="Gebre Yohannes G."/>
            <person name="Young M.W."/>
            <person name="Martin P."/>
            <person name="Gantlett R."/>
            <person name="Kenicer G."/>
            <person name="Hawes C."/>
            <person name="Begg G.S."/>
            <person name="Quilliam R.S."/>
            <person name="Squire G.R."/>
            <person name="Poole P.S."/>
            <person name="Young P.W."/>
            <person name="Iannetta P.M."/>
            <person name="James E.K."/>
        </authorList>
    </citation>
    <scope>NUCLEOTIDE SEQUENCE [LARGE SCALE GENOMIC DNA]</scope>
    <source>
        <strain evidence="2 3">JHI2449</strain>
    </source>
</reference>
<evidence type="ECO:0000256" key="1">
    <source>
        <dbReference type="SAM" id="MobiDB-lite"/>
    </source>
</evidence>
<proteinExistence type="predicted"/>
<sequence>MSGGKWLMFVRRQLGGIANIVNTSQSATSNSFREKASSAFSKPVRRRRRLNRAS</sequence>
<dbReference type="EMBL" id="WUEP01000015">
    <property type="protein sequence ID" value="NEH93301.1"/>
    <property type="molecule type" value="Genomic_DNA"/>
</dbReference>
<evidence type="ECO:0000313" key="3">
    <source>
        <dbReference type="Proteomes" id="UP000468864"/>
    </source>
</evidence>
<organism evidence="2 3">
    <name type="scientific">Rhizobium laguerreae</name>
    <dbReference type="NCBI Taxonomy" id="1076926"/>
    <lineage>
        <taxon>Bacteria</taxon>
        <taxon>Pseudomonadati</taxon>
        <taxon>Pseudomonadota</taxon>
        <taxon>Alphaproteobacteria</taxon>
        <taxon>Hyphomicrobiales</taxon>
        <taxon>Rhizobiaceae</taxon>
        <taxon>Rhizobium/Agrobacterium group</taxon>
        <taxon>Rhizobium</taxon>
    </lineage>
</organism>
<dbReference type="AlphaFoldDB" id="A0A6N9ZJ77"/>
<dbReference type="Proteomes" id="UP000468864">
    <property type="component" value="Unassembled WGS sequence"/>
</dbReference>
<dbReference type="RefSeq" id="WP_155773361.1">
    <property type="nucleotide sequence ID" value="NZ_WUEP01000015.1"/>
</dbReference>
<accession>A0A6N9ZJ77</accession>
<name>A0A6N9ZJ77_9HYPH</name>
<protein>
    <submittedName>
        <fullName evidence="2">Uncharacterized protein</fullName>
    </submittedName>
</protein>
<gene>
    <name evidence="2" type="ORF">GR206_20125</name>
</gene>
<feature type="region of interest" description="Disordered" evidence="1">
    <location>
        <begin position="25"/>
        <end position="54"/>
    </location>
</feature>
<evidence type="ECO:0000313" key="2">
    <source>
        <dbReference type="EMBL" id="NEH93301.1"/>
    </source>
</evidence>
<comment type="caution">
    <text evidence="2">The sequence shown here is derived from an EMBL/GenBank/DDBJ whole genome shotgun (WGS) entry which is preliminary data.</text>
</comment>